<dbReference type="GO" id="GO:0003677">
    <property type="term" value="F:DNA binding"/>
    <property type="evidence" value="ECO:0007669"/>
    <property type="project" value="UniProtKB-UniRule"/>
</dbReference>
<dbReference type="PANTHER" id="PTHR47506:SF1">
    <property type="entry name" value="HTH-TYPE TRANSCRIPTIONAL REGULATOR YJDC"/>
    <property type="match status" value="1"/>
</dbReference>
<dbReference type="SUPFAM" id="SSF46689">
    <property type="entry name" value="Homeodomain-like"/>
    <property type="match status" value="1"/>
</dbReference>
<evidence type="ECO:0000256" key="4">
    <source>
        <dbReference type="PROSITE-ProRule" id="PRU00335"/>
    </source>
</evidence>
<evidence type="ECO:0000313" key="6">
    <source>
        <dbReference type="EMBL" id="APB32830.1"/>
    </source>
</evidence>
<gene>
    <name evidence="6" type="primary">nemR-1</name>
    <name evidence="6" type="ORF">GlitD10_0518</name>
</gene>
<dbReference type="PRINTS" id="PR00455">
    <property type="entry name" value="HTHTETR"/>
</dbReference>
<evidence type="ECO:0000256" key="3">
    <source>
        <dbReference type="ARBA" id="ARBA00023163"/>
    </source>
</evidence>
<name>A0A1J0AA73_9CYAN</name>
<feature type="domain" description="HTH tetR-type" evidence="5">
    <location>
        <begin position="9"/>
        <end position="69"/>
    </location>
</feature>
<dbReference type="InterPro" id="IPR001647">
    <property type="entry name" value="HTH_TetR"/>
</dbReference>
<dbReference type="Pfam" id="PF00440">
    <property type="entry name" value="TetR_N"/>
    <property type="match status" value="1"/>
</dbReference>
<dbReference type="Proteomes" id="UP000180235">
    <property type="component" value="Chromosome"/>
</dbReference>
<organism evidence="6 7">
    <name type="scientific">Gloeomargarita lithophora Alchichica-D10</name>
    <dbReference type="NCBI Taxonomy" id="1188229"/>
    <lineage>
        <taxon>Bacteria</taxon>
        <taxon>Bacillati</taxon>
        <taxon>Cyanobacteriota</taxon>
        <taxon>Cyanophyceae</taxon>
        <taxon>Gloeomargaritales</taxon>
        <taxon>Gloeomargaritaceae</taxon>
        <taxon>Gloeomargarita</taxon>
    </lineage>
</organism>
<dbReference type="STRING" id="1188229.GlitD10_0518"/>
<dbReference type="SUPFAM" id="SSF48498">
    <property type="entry name" value="Tetracyclin repressor-like, C-terminal domain"/>
    <property type="match status" value="1"/>
</dbReference>
<proteinExistence type="predicted"/>
<dbReference type="InterPro" id="IPR036271">
    <property type="entry name" value="Tet_transcr_reg_TetR-rel_C_sf"/>
</dbReference>
<dbReference type="InterPro" id="IPR011075">
    <property type="entry name" value="TetR_C"/>
</dbReference>
<dbReference type="PROSITE" id="PS50977">
    <property type="entry name" value="HTH_TETR_2"/>
    <property type="match status" value="1"/>
</dbReference>
<sequence>MEPMTTKGEQTQRRIIEVAAELFWKNSYQGVNTHTISEVAGVNKATLYRYFASKDDLALAVIAYYGDLVVTTVFAESFRVADDPLDCLAEIYRRVYQTALEQIGKHGISPGCPFVNLVVEMATVNPAIRQAIDHCFARFAVYYRRLVQTAKHRGISPAHLDEDQTVKALINIMNGAMVASKVKNQPEEILKMAAVAQQMLKG</sequence>
<keyword evidence="2 4" id="KW-0238">DNA-binding</keyword>
<evidence type="ECO:0000313" key="7">
    <source>
        <dbReference type="Proteomes" id="UP000180235"/>
    </source>
</evidence>
<feature type="DNA-binding region" description="H-T-H motif" evidence="4">
    <location>
        <begin position="32"/>
        <end position="51"/>
    </location>
</feature>
<keyword evidence="1" id="KW-0805">Transcription regulation</keyword>
<dbReference type="PANTHER" id="PTHR47506">
    <property type="entry name" value="TRANSCRIPTIONAL REGULATORY PROTEIN"/>
    <property type="match status" value="1"/>
</dbReference>
<dbReference type="Gene3D" id="1.10.357.10">
    <property type="entry name" value="Tetracycline Repressor, domain 2"/>
    <property type="match status" value="1"/>
</dbReference>
<dbReference type="OrthoDB" id="9814200at2"/>
<keyword evidence="3" id="KW-0804">Transcription</keyword>
<reference evidence="6 7" key="1">
    <citation type="submission" date="2016-10" db="EMBL/GenBank/DDBJ databases">
        <title>Description of Gloeomargarita lithophora gen. nov., sp. nov., a thylakoid-bearing basal-branching cyanobacterium with intracellular carbonates, and proposal for Gloeomargaritales ord. nov.</title>
        <authorList>
            <person name="Moreira D."/>
            <person name="Tavera R."/>
            <person name="Benzerara K."/>
            <person name="Skouri-Panet F."/>
            <person name="Couradeau E."/>
            <person name="Gerard E."/>
            <person name="Loussert C."/>
            <person name="Novelo E."/>
            <person name="Zivanovic Y."/>
            <person name="Lopez-Garcia P."/>
        </authorList>
    </citation>
    <scope>NUCLEOTIDE SEQUENCE [LARGE SCALE GENOMIC DNA]</scope>
    <source>
        <strain evidence="6 7">D10</strain>
    </source>
</reference>
<keyword evidence="7" id="KW-1185">Reference proteome</keyword>
<evidence type="ECO:0000256" key="2">
    <source>
        <dbReference type="ARBA" id="ARBA00023125"/>
    </source>
</evidence>
<accession>A0A1J0AA73</accession>
<protein>
    <submittedName>
        <fullName evidence="6">Transcriptional Regulator, TetR family protein</fullName>
    </submittedName>
</protein>
<evidence type="ECO:0000256" key="1">
    <source>
        <dbReference type="ARBA" id="ARBA00023015"/>
    </source>
</evidence>
<dbReference type="KEGG" id="glt:GlitD10_0518"/>
<dbReference type="InterPro" id="IPR009057">
    <property type="entry name" value="Homeodomain-like_sf"/>
</dbReference>
<dbReference type="Pfam" id="PF16925">
    <property type="entry name" value="TetR_C_13"/>
    <property type="match status" value="1"/>
</dbReference>
<dbReference type="AlphaFoldDB" id="A0A1J0AA73"/>
<dbReference type="EMBL" id="CP017675">
    <property type="protein sequence ID" value="APB32830.1"/>
    <property type="molecule type" value="Genomic_DNA"/>
</dbReference>
<evidence type="ECO:0000259" key="5">
    <source>
        <dbReference type="PROSITE" id="PS50977"/>
    </source>
</evidence>
<dbReference type="Gene3D" id="1.10.10.60">
    <property type="entry name" value="Homeodomain-like"/>
    <property type="match status" value="1"/>
</dbReference>